<evidence type="ECO:0000313" key="4">
    <source>
        <dbReference type="EMBL" id="RKN70539.1"/>
    </source>
</evidence>
<dbReference type="SUPFAM" id="SSF53850">
    <property type="entry name" value="Periplasmic binding protein-like II"/>
    <property type="match status" value="1"/>
</dbReference>
<reference evidence="4 5" key="1">
    <citation type="journal article" date="2007" name="Int. J. Syst. Evol. Microbiol.">
        <title>Paenibacillus ginsengarvi sp. nov., isolated from soil from ginseng cultivation.</title>
        <authorList>
            <person name="Yoon M.H."/>
            <person name="Ten L.N."/>
            <person name="Im W.T."/>
        </authorList>
    </citation>
    <scope>NUCLEOTIDE SEQUENCE [LARGE SCALE GENOMIC DNA]</scope>
    <source>
        <strain evidence="4 5">KCTC 13059</strain>
    </source>
</reference>
<dbReference type="GO" id="GO:0055085">
    <property type="term" value="P:transmembrane transport"/>
    <property type="evidence" value="ECO:0007669"/>
    <property type="project" value="InterPro"/>
</dbReference>
<comment type="similarity">
    <text evidence="1">Belongs to the bacterial solute-binding protein 1 family.</text>
</comment>
<protein>
    <submittedName>
        <fullName evidence="4">Extracellular solute-binding protein</fullName>
    </submittedName>
</protein>
<gene>
    <name evidence="4" type="ORF">D7M11_30155</name>
</gene>
<dbReference type="PANTHER" id="PTHR43649:SF12">
    <property type="entry name" value="DIACETYLCHITOBIOSE BINDING PROTEIN DASA"/>
    <property type="match status" value="1"/>
</dbReference>
<accession>A0A3B0BDK6</accession>
<dbReference type="PROSITE" id="PS01037">
    <property type="entry name" value="SBP_BACTERIAL_1"/>
    <property type="match status" value="1"/>
</dbReference>
<dbReference type="Proteomes" id="UP000282311">
    <property type="component" value="Unassembled WGS sequence"/>
</dbReference>
<organism evidence="4 5">
    <name type="scientific">Paenibacillus ginsengarvi</name>
    <dbReference type="NCBI Taxonomy" id="400777"/>
    <lineage>
        <taxon>Bacteria</taxon>
        <taxon>Bacillati</taxon>
        <taxon>Bacillota</taxon>
        <taxon>Bacilli</taxon>
        <taxon>Bacillales</taxon>
        <taxon>Paenibacillaceae</taxon>
        <taxon>Paenibacillus</taxon>
    </lineage>
</organism>
<dbReference type="AlphaFoldDB" id="A0A3B0BDK6"/>
<evidence type="ECO:0000256" key="2">
    <source>
        <dbReference type="ARBA" id="ARBA00022448"/>
    </source>
</evidence>
<keyword evidence="3" id="KW-0732">Signal</keyword>
<dbReference type="InterPro" id="IPR006059">
    <property type="entry name" value="SBP"/>
</dbReference>
<evidence type="ECO:0000313" key="5">
    <source>
        <dbReference type="Proteomes" id="UP000282311"/>
    </source>
</evidence>
<dbReference type="InterPro" id="IPR050490">
    <property type="entry name" value="Bact_solute-bd_prot1"/>
</dbReference>
<dbReference type="EMBL" id="RBAH01000031">
    <property type="protein sequence ID" value="RKN70539.1"/>
    <property type="molecule type" value="Genomic_DNA"/>
</dbReference>
<evidence type="ECO:0000256" key="3">
    <source>
        <dbReference type="ARBA" id="ARBA00022729"/>
    </source>
</evidence>
<dbReference type="Pfam" id="PF01547">
    <property type="entry name" value="SBP_bac_1"/>
    <property type="match status" value="1"/>
</dbReference>
<keyword evidence="5" id="KW-1185">Reference proteome</keyword>
<evidence type="ECO:0000256" key="1">
    <source>
        <dbReference type="ARBA" id="ARBA00008520"/>
    </source>
</evidence>
<dbReference type="InterPro" id="IPR006061">
    <property type="entry name" value="SBP_1_CS"/>
</dbReference>
<dbReference type="Gene3D" id="3.40.190.10">
    <property type="entry name" value="Periplasmic binding protein-like II"/>
    <property type="match status" value="1"/>
</dbReference>
<comment type="caution">
    <text evidence="4">The sequence shown here is derived from an EMBL/GenBank/DDBJ whole genome shotgun (WGS) entry which is preliminary data.</text>
</comment>
<keyword evidence="2" id="KW-0813">Transport</keyword>
<proteinExistence type="inferred from homology"/>
<sequence>MRMYVPNNRRYRILMKSKFRNERTAIKAKGGLMNILKNKTELRIMIDEPWQKESIEEIAKRFEALNPGVSVIINVVDNGVIRSELYAGESKVDIVQLFCGDITDGSRDGLLLDLLPWVETEGIEALFHPSILRFVRNGESIAAMPLSATMKGIFYNKQWFDKAGIPYPEDGWTWDEFQETALKLQSANVSPGEERFAARISFHREYMRLLLLTAGTDMLSPDQTRATGYMNSPKAVETISWAVDLVRKHRVAWATHDYFKNSDLLENKTGMILDYFIMLHEIEPKLKENLGMVGLPYFRGGVRVNEPWVCGFGIASRTQYPELAWQLLRELTCTSNELTRLVTQGFIAPLHSVYKEVGHETDPLRRVVLEEFAYGSALPASAANTDFCHFLDRHLNPATRRIVYEGADVKEMLETITVRMDETLEKRRLI</sequence>
<dbReference type="PANTHER" id="PTHR43649">
    <property type="entry name" value="ARABINOSE-BINDING PROTEIN-RELATED"/>
    <property type="match status" value="1"/>
</dbReference>
<name>A0A3B0BDK6_9BACL</name>